<dbReference type="EMBL" id="JBICCN010000138">
    <property type="protein sequence ID" value="KAL3090918.1"/>
    <property type="molecule type" value="Genomic_DNA"/>
</dbReference>
<sequence>MAKLPPDELFSELRRTIASDDSFPLESLRAELEEEFESAVNKLYRECVAEEFKRVEVGEQQELKGIYEQKRSRISELYTDICLFEKGTEIFGENESLSADLRAFLLRSLCTELANSLLLALADPFSQQAPQQQNFSQKVREQLIANLESKEAQKLAKGLFDNFDSFEHFHEAVQRLADCGGIKLRQPDKRERSDRQHKIESELRSQLALCSDPPTFLLLAVLLTLKMFFGVTVHASGKFVQPLIIFISSRTNKIAVPSLPSELNELLTDTQRLVVACIRKRRSNESGRGGAEEEDEEEKQLATKMGKLRELFDRPTAAEEAKEEKEEETNQ</sequence>
<dbReference type="InterPro" id="IPR056761">
    <property type="entry name" value="Ufl1-like_C"/>
</dbReference>
<proteinExistence type="predicted"/>
<dbReference type="Proteomes" id="UP001620645">
    <property type="component" value="Unassembled WGS sequence"/>
</dbReference>
<dbReference type="Pfam" id="PF25041">
    <property type="entry name" value="UFL1_C"/>
    <property type="match status" value="1"/>
</dbReference>
<evidence type="ECO:0000259" key="2">
    <source>
        <dbReference type="Pfam" id="PF23659"/>
    </source>
</evidence>
<dbReference type="Pfam" id="PF23659">
    <property type="entry name" value="UFL1"/>
    <property type="match status" value="1"/>
</dbReference>
<dbReference type="PANTHER" id="PTHR31057">
    <property type="entry name" value="E3 UFM1-PROTEIN LIGASE 1"/>
    <property type="match status" value="1"/>
</dbReference>
<feature type="domain" description="E3 UFM1-protein ligase 1-like" evidence="2">
    <location>
        <begin position="70"/>
        <end position="186"/>
    </location>
</feature>
<dbReference type="PANTHER" id="PTHR31057:SF0">
    <property type="entry name" value="E3 UFM1-PROTEIN LIGASE 1"/>
    <property type="match status" value="1"/>
</dbReference>
<feature type="compositionally biased region" description="Basic and acidic residues" evidence="1">
    <location>
        <begin position="307"/>
        <end position="324"/>
    </location>
</feature>
<keyword evidence="5" id="KW-1185">Reference proteome</keyword>
<comment type="caution">
    <text evidence="4">The sequence shown here is derived from an EMBL/GenBank/DDBJ whole genome shotgun (WGS) entry which is preliminary data.</text>
</comment>
<organism evidence="4 5">
    <name type="scientific">Heterodera schachtii</name>
    <name type="common">Sugarbeet cyst nematode worm</name>
    <name type="synonym">Tylenchus schachtii</name>
    <dbReference type="NCBI Taxonomy" id="97005"/>
    <lineage>
        <taxon>Eukaryota</taxon>
        <taxon>Metazoa</taxon>
        <taxon>Ecdysozoa</taxon>
        <taxon>Nematoda</taxon>
        <taxon>Chromadorea</taxon>
        <taxon>Rhabditida</taxon>
        <taxon>Tylenchina</taxon>
        <taxon>Tylenchomorpha</taxon>
        <taxon>Tylenchoidea</taxon>
        <taxon>Heteroderidae</taxon>
        <taxon>Heteroderinae</taxon>
        <taxon>Heterodera</taxon>
    </lineage>
</organism>
<gene>
    <name evidence="4" type="ORF">niasHS_007293</name>
</gene>
<feature type="domain" description="E3 UFM1-protein ligase-like C-terminal" evidence="3">
    <location>
        <begin position="201"/>
        <end position="311"/>
    </location>
</feature>
<evidence type="ECO:0000259" key="3">
    <source>
        <dbReference type="Pfam" id="PF25041"/>
    </source>
</evidence>
<evidence type="ECO:0000313" key="5">
    <source>
        <dbReference type="Proteomes" id="UP001620645"/>
    </source>
</evidence>
<dbReference type="AlphaFoldDB" id="A0ABD2JJW7"/>
<dbReference type="InterPro" id="IPR056580">
    <property type="entry name" value="Ufl1_dom"/>
</dbReference>
<feature type="region of interest" description="Disordered" evidence="1">
    <location>
        <begin position="284"/>
        <end position="331"/>
    </location>
</feature>
<evidence type="ECO:0000313" key="4">
    <source>
        <dbReference type="EMBL" id="KAL3090918.1"/>
    </source>
</evidence>
<dbReference type="InterPro" id="IPR018611">
    <property type="entry name" value="Ufl1"/>
</dbReference>
<reference evidence="4 5" key="1">
    <citation type="submission" date="2024-10" db="EMBL/GenBank/DDBJ databases">
        <authorList>
            <person name="Kim D."/>
        </authorList>
    </citation>
    <scope>NUCLEOTIDE SEQUENCE [LARGE SCALE GENOMIC DNA]</scope>
    <source>
        <strain evidence="4">Taebaek</strain>
    </source>
</reference>
<accession>A0ABD2JJW7</accession>
<evidence type="ECO:0000256" key="1">
    <source>
        <dbReference type="SAM" id="MobiDB-lite"/>
    </source>
</evidence>
<name>A0ABD2JJW7_HETSC</name>
<protein>
    <submittedName>
        <fullName evidence="4">Uncharacterized protein</fullName>
    </submittedName>
</protein>